<dbReference type="EMBL" id="CP001520">
    <property type="protein sequence ID" value="ACN93420.1"/>
    <property type="molecule type" value="Genomic_DNA"/>
</dbReference>
<dbReference type="Proteomes" id="UP000006166">
    <property type="component" value="Plasmid SV1_cp32-4"/>
</dbReference>
<gene>
    <name evidence="1" type="ORF">BSV1_R19</name>
</gene>
<proteinExistence type="predicted"/>
<dbReference type="AlphaFoldDB" id="A0A806C6S5"/>
<keyword evidence="1" id="KW-0614">Plasmid</keyword>
<sequence length="44" mass="5355">MVVIDIIFYFANEYEKNNFLNKEIGISNCNLLFYLYFKKNINKI</sequence>
<organism evidence="1 2">
    <name type="scientific">Borreliella finlandensis</name>
    <dbReference type="NCBI Taxonomy" id="498741"/>
    <lineage>
        <taxon>Bacteria</taxon>
        <taxon>Pseudomonadati</taxon>
        <taxon>Spirochaetota</taxon>
        <taxon>Spirochaetia</taxon>
        <taxon>Spirochaetales</taxon>
        <taxon>Borreliaceae</taxon>
        <taxon>Borreliella</taxon>
    </lineage>
</organism>
<keyword evidence="2" id="KW-1185">Reference proteome</keyword>
<protein>
    <submittedName>
        <fullName evidence="1">Uncharacterized protein</fullName>
    </submittedName>
</protein>
<reference evidence="1 2" key="1">
    <citation type="journal article" date="2011" name="J. Bacteriol.">
        <title>Whole genome sequence of an unusual Borrelia burgdorferi sensu lato isolate.</title>
        <authorList>
            <person name="Casjens S.R."/>
            <person name="Fraser-Liggett C.M."/>
            <person name="Mongodin E.F."/>
            <person name="Qiu W.G."/>
            <person name="Dunn J.J."/>
            <person name="Luft B.J."/>
            <person name="Schutzer S.E."/>
        </authorList>
    </citation>
    <scope>NUCLEOTIDE SEQUENCE [LARGE SCALE GENOMIC DNA]</scope>
    <source>
        <strain evidence="1 2">SV1</strain>
    </source>
</reference>
<accession>A0A806C6S5</accession>
<evidence type="ECO:0000313" key="1">
    <source>
        <dbReference type="EMBL" id="ACN93420.1"/>
    </source>
</evidence>
<name>A0A806C6S5_9SPIR</name>
<evidence type="ECO:0000313" key="2">
    <source>
        <dbReference type="Proteomes" id="UP000006166"/>
    </source>
</evidence>
<geneLocation type="plasmid" evidence="1 2">
    <name>SV1_cp32-4</name>
</geneLocation>